<dbReference type="AlphaFoldDB" id="A0A7W7CEG6"/>
<evidence type="ECO:0000313" key="3">
    <source>
        <dbReference type="Proteomes" id="UP000533598"/>
    </source>
</evidence>
<evidence type="ECO:0000256" key="1">
    <source>
        <dbReference type="SAM" id="MobiDB-lite"/>
    </source>
</evidence>
<gene>
    <name evidence="2" type="ORF">HNR67_004436</name>
</gene>
<dbReference type="EMBL" id="JACHMH010000001">
    <property type="protein sequence ID" value="MBB4678318.1"/>
    <property type="molecule type" value="Genomic_DNA"/>
</dbReference>
<accession>A0A7W7CEG6</accession>
<feature type="region of interest" description="Disordered" evidence="1">
    <location>
        <begin position="201"/>
        <end position="252"/>
    </location>
</feature>
<keyword evidence="3" id="KW-1185">Reference proteome</keyword>
<protein>
    <submittedName>
        <fullName evidence="2">Uncharacterized protein</fullName>
    </submittedName>
</protein>
<name>A0A7W7CEG6_9PSEU</name>
<sequence>MLYGSLAVLVRRVGVGRDPEAVRNGQHGVQERPTRRVGGVGFNPPRVLAVVVPCVGRFGTVCWPLRDGSLAVVVRPQAGGWVGVGGKPPRRGFSCVLRTAWSLLTAPRGAAPATQTAARPTQRDGGRSSGCGWLAEGRAENTRALGATLEPAPAAQTPPRNLLIPGFDLPSPLRWSARPARPSFPLLIFALLASVAEVHERRSRASSPDGQESKDGGESQRRRARAVLVRFPHPRQPSDTKPHPGKRPPSRWAVLAAAGCSGRLPGCGVSSPG</sequence>
<dbReference type="Proteomes" id="UP000533598">
    <property type="component" value="Unassembled WGS sequence"/>
</dbReference>
<feature type="compositionally biased region" description="Basic and acidic residues" evidence="1">
    <location>
        <begin position="211"/>
        <end position="221"/>
    </location>
</feature>
<evidence type="ECO:0000313" key="2">
    <source>
        <dbReference type="EMBL" id="MBB4678318.1"/>
    </source>
</evidence>
<organism evidence="2 3">
    <name type="scientific">Crossiella cryophila</name>
    <dbReference type="NCBI Taxonomy" id="43355"/>
    <lineage>
        <taxon>Bacteria</taxon>
        <taxon>Bacillati</taxon>
        <taxon>Actinomycetota</taxon>
        <taxon>Actinomycetes</taxon>
        <taxon>Pseudonocardiales</taxon>
        <taxon>Pseudonocardiaceae</taxon>
        <taxon>Crossiella</taxon>
    </lineage>
</organism>
<proteinExistence type="predicted"/>
<comment type="caution">
    <text evidence="2">The sequence shown here is derived from an EMBL/GenBank/DDBJ whole genome shotgun (WGS) entry which is preliminary data.</text>
</comment>
<reference evidence="2 3" key="1">
    <citation type="submission" date="2020-08" db="EMBL/GenBank/DDBJ databases">
        <title>Sequencing the genomes of 1000 actinobacteria strains.</title>
        <authorList>
            <person name="Klenk H.-P."/>
        </authorList>
    </citation>
    <scope>NUCLEOTIDE SEQUENCE [LARGE SCALE GENOMIC DNA]</scope>
    <source>
        <strain evidence="2 3">DSM 44230</strain>
    </source>
</reference>